<evidence type="ECO:0000256" key="10">
    <source>
        <dbReference type="ARBA" id="ARBA00061104"/>
    </source>
</evidence>
<evidence type="ECO:0000256" key="5">
    <source>
        <dbReference type="ARBA" id="ARBA00022801"/>
    </source>
</evidence>
<dbReference type="InterPro" id="IPR011545">
    <property type="entry name" value="DEAD/DEAH_box_helicase_dom"/>
</dbReference>
<dbReference type="InterPro" id="IPR036101">
    <property type="entry name" value="CarD-like/TRCF_RID_sf"/>
</dbReference>
<proteinExistence type="inferred from homology"/>
<dbReference type="InterPro" id="IPR047112">
    <property type="entry name" value="RecG/Mfd"/>
</dbReference>
<dbReference type="InterPro" id="IPR003711">
    <property type="entry name" value="CarD-like/TRCF_RID"/>
</dbReference>
<evidence type="ECO:0000256" key="7">
    <source>
        <dbReference type="ARBA" id="ARBA00022840"/>
    </source>
</evidence>
<evidence type="ECO:0000256" key="13">
    <source>
        <dbReference type="HAMAP-Rule" id="MF_00969"/>
    </source>
</evidence>
<evidence type="ECO:0000256" key="1">
    <source>
        <dbReference type="ARBA" id="ARBA00004496"/>
    </source>
</evidence>
<dbReference type="GO" id="GO:0000716">
    <property type="term" value="P:transcription-coupled nucleotide-excision repair, DNA damage recognition"/>
    <property type="evidence" value="ECO:0007669"/>
    <property type="project" value="UniProtKB-UniRule"/>
</dbReference>
<dbReference type="InterPro" id="IPR004576">
    <property type="entry name" value="Mfd"/>
</dbReference>
<dbReference type="GO" id="GO:0003684">
    <property type="term" value="F:damaged DNA binding"/>
    <property type="evidence" value="ECO:0007669"/>
    <property type="project" value="InterPro"/>
</dbReference>
<evidence type="ECO:0000256" key="6">
    <source>
        <dbReference type="ARBA" id="ARBA00022806"/>
    </source>
</evidence>
<dbReference type="CDD" id="cd17991">
    <property type="entry name" value="DEXHc_TRCF"/>
    <property type="match status" value="1"/>
</dbReference>
<dbReference type="InterPro" id="IPR037235">
    <property type="entry name" value="TRCF-like_C_D7"/>
</dbReference>
<sequence>MPQYEKISSKLDPDTKQLITGTSGSARTLLLKQLINDKQKPTIYVTDTMNHADQMTESFNDVMDSDQVFEFPAEELVAAEIATSSPQYRAQRIRALNALESGKPVVVIVSTAGLKRYLPEPVSFNQAQLHAQVGDDLDLEKIQQELVQMGYERKNMVAAPGEFANRGSILDIYPLNSDYPVRIDFFDTEVDSMRYFDAATQRSVKNINEINVLPASDFLPSEADRKHGIKELQKRLDQAIKDNGSDILVDNIQQVIDGLKGKSIDQKWSEYSQFIFEKETSILDYLPENGMVVYDDYSRVRDANKQLENDEKNWRESIADNHELFSDQKLSLDFRTITRNDHHATLLFSLFQKGLGRMKLSDIIDIKVHPMQRFFGQMPMFKAEMQRYQTEKRTVVIAVGDEKRVEKVSSTLNDFGVDAIESTTDNIIKGKTQIVSANLKDGFDLPAANLAVVSESDMFKRVNEQKKKKRVRRQTFSNAERIKSYTDLKPGDYVVHVNHGIGRYDGMKTMEVDGRHQDYMTLTYQKGAKIYVPVDQLNLVQKYVSSEDKHPKINKLGGTEWAKTKRSVASKVEDIADDLVDLYAKREAESGYAFPVDDQYQTEFEQAFPYTETPDQIRSTDEIKKDMESPHPMDRLLVGDVGYGKTEVALRAAFKAVEAGKQVAFLVPTTVLAQQHYETMIERFDGFPVKVGVLSRFDTPKQTRQTIQDLKDGKIDIVVGTHRLLSKDVKFNDLGLLIVDEEQRFGVKHKEKIKELRSNVDVLTLTATPIPRTLNMSMMGVRDLSVIETPPANRYPIQTYVMEQNEGSIVDGIRREMQRGGQVFYLHNRVKDIDQTVDKLQTLLPDARIASINGQMSENEMEGILYDFVNGDYDVLVTTTIIETGVDIPNANTLFVEDADRMGLSQLYQIRGRIGRSNRVGQAYFMYQPNKVLTEVSENRLEAIKDFTELGSGFKVAMRDLSIRGAGNVLGKQQHGFINSVGYDMYTKMLSDAVSKKKGQHRVVEKSDSKVELGIEAYLPSTYIEDQQQKIELYKRIRQMDSEDQFTELQSDLIDRFGEYPVEVANLLEIDRIKMLADYDLIEKIRKDQSNLMVTVSKTGTQKFTSKDILKAIADTDFRSAVKVVDGRYQIKLVVQPTMKDKDWLSQLYKFVSGLSKIRLEQEEHESKDK</sequence>
<dbReference type="GO" id="GO:0006355">
    <property type="term" value="P:regulation of DNA-templated transcription"/>
    <property type="evidence" value="ECO:0007669"/>
    <property type="project" value="UniProtKB-UniRule"/>
</dbReference>
<accession>A0AAE6TX86</accession>
<gene>
    <name evidence="13 16" type="primary">mfd</name>
    <name evidence="16" type="ORF">LF543_05675</name>
</gene>
<comment type="subcellular location">
    <subcellularLocation>
        <location evidence="1 13">Cytoplasm</location>
    </subcellularLocation>
</comment>
<dbReference type="InterPro" id="IPR041471">
    <property type="entry name" value="UvrB_inter"/>
</dbReference>
<dbReference type="EMBL" id="CP045562">
    <property type="protein sequence ID" value="QFX93342.1"/>
    <property type="molecule type" value="Genomic_DNA"/>
</dbReference>
<evidence type="ECO:0000256" key="8">
    <source>
        <dbReference type="ARBA" id="ARBA00023125"/>
    </source>
</evidence>
<dbReference type="GO" id="GO:0016787">
    <property type="term" value="F:hydrolase activity"/>
    <property type="evidence" value="ECO:0007669"/>
    <property type="project" value="UniProtKB-KW"/>
</dbReference>
<dbReference type="SMART" id="SM01058">
    <property type="entry name" value="CarD_TRCF"/>
    <property type="match status" value="1"/>
</dbReference>
<dbReference type="SUPFAM" id="SSF141259">
    <property type="entry name" value="CarD-like"/>
    <property type="match status" value="1"/>
</dbReference>
<dbReference type="Gene3D" id="3.90.1150.50">
    <property type="entry name" value="Transcription-repair-coupling factor, D7 domain"/>
    <property type="match status" value="1"/>
</dbReference>
<dbReference type="Gene3D" id="3.30.2060.10">
    <property type="entry name" value="Penicillin-binding protein 1b domain"/>
    <property type="match status" value="1"/>
</dbReference>
<keyword evidence="2 13" id="KW-0963">Cytoplasm</keyword>
<feature type="domain" description="Helicase C-terminal" evidence="15">
    <location>
        <begin position="795"/>
        <end position="962"/>
    </location>
</feature>
<dbReference type="Pfam" id="PF02559">
    <property type="entry name" value="CarD_TRCF_RID"/>
    <property type="match status" value="1"/>
</dbReference>
<dbReference type="InterPro" id="IPR005118">
    <property type="entry name" value="TRCF_C"/>
</dbReference>
<dbReference type="FunFam" id="3.40.50.300:FF:000546">
    <property type="entry name" value="Transcription-repair-coupling factor"/>
    <property type="match status" value="1"/>
</dbReference>
<dbReference type="Gene3D" id="2.40.10.170">
    <property type="match status" value="1"/>
</dbReference>
<dbReference type="AlphaFoldDB" id="A0AAE6TX86"/>
<evidence type="ECO:0000259" key="14">
    <source>
        <dbReference type="PROSITE" id="PS51192"/>
    </source>
</evidence>
<dbReference type="KEGG" id="lfv:LF543_05675"/>
<evidence type="ECO:0000256" key="2">
    <source>
        <dbReference type="ARBA" id="ARBA00022490"/>
    </source>
</evidence>
<dbReference type="Pfam" id="PF00270">
    <property type="entry name" value="DEAD"/>
    <property type="match status" value="1"/>
</dbReference>
<feature type="domain" description="Helicase ATP-binding" evidence="14">
    <location>
        <begin position="626"/>
        <end position="787"/>
    </location>
</feature>
<keyword evidence="6" id="KW-0347">Helicase</keyword>
<evidence type="ECO:0000313" key="16">
    <source>
        <dbReference type="EMBL" id="QFX93342.1"/>
    </source>
</evidence>
<comment type="similarity">
    <text evidence="11 13">In the C-terminal section; belongs to the helicase family. RecG subfamily.</text>
</comment>
<dbReference type="NCBIfam" id="TIGR00580">
    <property type="entry name" value="mfd"/>
    <property type="match status" value="1"/>
</dbReference>
<dbReference type="GO" id="GO:0005524">
    <property type="term" value="F:ATP binding"/>
    <property type="evidence" value="ECO:0007669"/>
    <property type="project" value="UniProtKB-UniRule"/>
</dbReference>
<keyword evidence="7 13" id="KW-0067">ATP-binding</keyword>
<dbReference type="SUPFAM" id="SSF52540">
    <property type="entry name" value="P-loop containing nucleoside triphosphate hydrolases"/>
    <property type="match status" value="4"/>
</dbReference>
<dbReference type="Proteomes" id="UP000327194">
    <property type="component" value="Chromosome"/>
</dbReference>
<name>A0AAE6TX86_9LACO</name>
<dbReference type="InterPro" id="IPR001650">
    <property type="entry name" value="Helicase_C-like"/>
</dbReference>
<dbReference type="SMART" id="SM00487">
    <property type="entry name" value="DEXDc"/>
    <property type="match status" value="1"/>
</dbReference>
<comment type="function">
    <text evidence="13">Couples transcription and DNA repair by recognizing RNA polymerase (RNAP) stalled at DNA lesions. Mediates ATP-dependent release of RNAP and its truncated transcript from the DNA, and recruitment of nucleotide excision repair machinery to the damaged site.</text>
</comment>
<evidence type="ECO:0000256" key="3">
    <source>
        <dbReference type="ARBA" id="ARBA00022741"/>
    </source>
</evidence>
<dbReference type="InterPro" id="IPR014001">
    <property type="entry name" value="Helicase_ATP-bd"/>
</dbReference>
<evidence type="ECO:0000256" key="11">
    <source>
        <dbReference type="ARBA" id="ARBA00061399"/>
    </source>
</evidence>
<dbReference type="PANTHER" id="PTHR47964:SF1">
    <property type="entry name" value="ATP-DEPENDENT DNA HELICASE HOMOLOG RECG, CHLOROPLASTIC"/>
    <property type="match status" value="1"/>
</dbReference>
<dbReference type="SMART" id="SM00490">
    <property type="entry name" value="HELICc"/>
    <property type="match status" value="1"/>
</dbReference>
<comment type="similarity">
    <text evidence="10 13">In the N-terminal section; belongs to the UvrB family.</text>
</comment>
<dbReference type="PANTHER" id="PTHR47964">
    <property type="entry name" value="ATP-DEPENDENT DNA HELICASE HOMOLOG RECG, CHLOROPLASTIC"/>
    <property type="match status" value="1"/>
</dbReference>
<dbReference type="Gene3D" id="3.40.50.300">
    <property type="entry name" value="P-loop containing nucleotide triphosphate hydrolases"/>
    <property type="match status" value="2"/>
</dbReference>
<evidence type="ECO:0000256" key="12">
    <source>
        <dbReference type="ARBA" id="ARBA00070128"/>
    </source>
</evidence>
<protein>
    <recommendedName>
        <fullName evidence="12 13">Transcription-repair-coupling factor</fullName>
        <shortName evidence="13">TRCF</shortName>
        <ecNumber evidence="13">3.6.4.-</ecNumber>
    </recommendedName>
</protein>
<keyword evidence="3 13" id="KW-0547">Nucleotide-binding</keyword>
<evidence type="ECO:0000256" key="4">
    <source>
        <dbReference type="ARBA" id="ARBA00022763"/>
    </source>
</evidence>
<keyword evidence="8 13" id="KW-0238">DNA-binding</keyword>
<organism evidence="16 17">
    <name type="scientific">Fructilactobacillus fructivorans</name>
    <dbReference type="NCBI Taxonomy" id="1614"/>
    <lineage>
        <taxon>Bacteria</taxon>
        <taxon>Bacillati</taxon>
        <taxon>Bacillota</taxon>
        <taxon>Bacilli</taxon>
        <taxon>Lactobacillales</taxon>
        <taxon>Lactobacillaceae</taxon>
        <taxon>Fructilactobacillus</taxon>
    </lineage>
</organism>
<evidence type="ECO:0000256" key="9">
    <source>
        <dbReference type="ARBA" id="ARBA00023204"/>
    </source>
</evidence>
<dbReference type="PROSITE" id="PS51192">
    <property type="entry name" value="HELICASE_ATP_BIND_1"/>
    <property type="match status" value="1"/>
</dbReference>
<dbReference type="HAMAP" id="MF_00969">
    <property type="entry name" value="TRCF"/>
    <property type="match status" value="1"/>
</dbReference>
<reference evidence="16 17" key="1">
    <citation type="submission" date="2019-10" db="EMBL/GenBank/DDBJ databases">
        <title>Genome sequencing of Lactobacillus fructivorans.</title>
        <authorList>
            <person name="Kim K."/>
        </authorList>
    </citation>
    <scope>NUCLEOTIDE SEQUENCE [LARGE SCALE GENOMIC DNA]</scope>
    <source>
        <strain evidence="16 17">LF543</strain>
    </source>
</reference>
<dbReference type="Gene3D" id="3.40.50.11180">
    <property type="match status" value="1"/>
</dbReference>
<keyword evidence="4 13" id="KW-0227">DNA damage</keyword>
<dbReference type="GO" id="GO:0005737">
    <property type="term" value="C:cytoplasm"/>
    <property type="evidence" value="ECO:0007669"/>
    <property type="project" value="UniProtKB-SubCell"/>
</dbReference>
<evidence type="ECO:0000313" key="17">
    <source>
        <dbReference type="Proteomes" id="UP000327194"/>
    </source>
</evidence>
<dbReference type="InterPro" id="IPR027417">
    <property type="entry name" value="P-loop_NTPase"/>
</dbReference>
<dbReference type="Pfam" id="PF00271">
    <property type="entry name" value="Helicase_C"/>
    <property type="match status" value="1"/>
</dbReference>
<dbReference type="SUPFAM" id="SSF143517">
    <property type="entry name" value="TRCF domain-like"/>
    <property type="match status" value="1"/>
</dbReference>
<evidence type="ECO:0000259" key="15">
    <source>
        <dbReference type="PROSITE" id="PS51194"/>
    </source>
</evidence>
<keyword evidence="9 13" id="KW-0234">DNA repair</keyword>
<dbReference type="Pfam" id="PF03461">
    <property type="entry name" value="TRCF"/>
    <property type="match status" value="1"/>
</dbReference>
<keyword evidence="5 13" id="KW-0378">Hydrolase</keyword>
<dbReference type="SMART" id="SM00982">
    <property type="entry name" value="TRCF"/>
    <property type="match status" value="1"/>
</dbReference>
<dbReference type="PROSITE" id="PS51194">
    <property type="entry name" value="HELICASE_CTER"/>
    <property type="match status" value="1"/>
</dbReference>
<dbReference type="Pfam" id="PF17757">
    <property type="entry name" value="UvrB_inter"/>
    <property type="match status" value="1"/>
</dbReference>
<dbReference type="EC" id="3.6.4.-" evidence="13"/>
<dbReference type="GO" id="GO:0003678">
    <property type="term" value="F:DNA helicase activity"/>
    <property type="evidence" value="ECO:0007669"/>
    <property type="project" value="TreeGrafter"/>
</dbReference>